<keyword evidence="2" id="KW-0067">ATP-binding</keyword>
<evidence type="ECO:0000313" key="3">
    <source>
        <dbReference type="EMBL" id="KAF9886679.1"/>
    </source>
</evidence>
<dbReference type="GO" id="GO:0005524">
    <property type="term" value="F:ATP binding"/>
    <property type="evidence" value="ECO:0007669"/>
    <property type="project" value="UniProtKB-KW"/>
</dbReference>
<keyword evidence="1" id="KW-0547">Nucleotide-binding</keyword>
<dbReference type="PANTHER" id="PTHR14187:SF82">
    <property type="entry name" value="FAMILY CHAPERONE, PUTATIVE (AFU_ORTHOLOGUE AFUA_7G08575)-RELATED"/>
    <property type="match status" value="1"/>
</dbReference>
<reference evidence="3" key="2">
    <citation type="submission" date="2020-02" db="EMBL/GenBank/DDBJ databases">
        <authorList>
            <person name="Gilchrist C.L.M."/>
            <person name="Chooi Y.-H."/>
        </authorList>
    </citation>
    <scope>NUCLEOTIDE SEQUENCE</scope>
    <source>
        <strain evidence="3">MST-FP2251</strain>
    </source>
</reference>
<dbReference type="Gene3D" id="3.90.640.10">
    <property type="entry name" value="Actin, Chain A, domain 4"/>
    <property type="match status" value="1"/>
</dbReference>
<sequence length="561" mass="62798">MSDIPTRSIVVALDFGTTFSGVAWAQTSNPSVHYIINQWPQDKAGSIGGMTSEKVPTEIAYEYTQSTPSSLWGFQIPEAMPRHQWIKLGLCLDQKVAASSRPSATYVDPRRASMPHHTTPEGLVTDYLRCLKEHITDHMKSKIGAAFEGMAFEYVITVPAMWPDKAKMATLECAESAGLGKSSRIRVISEPEAAACHSLRAANPHGLEVDDTIIICDAGGGTVDLITFSIVELEPSLCLKEQAAGEGGLCGSSYLNRRFEEFLEEKLSSSPGWGNDTLEEATNRFETVAKRTFKGNLNSDFMVPVPGIADNEAIGVKRGRLCITGQEMISLFQPIVEDIRILVKNQVSVSRKKVKSIFLVGGFGQSPYLRKYLLEAFSPEITVLAPVDGWTAVVRGALSKTMGEICPLATQSMVESRVARKHYGTLIQKKFTSGVHVIKKRYWDDFRGEYVIDVMRWFIQKRDDIKEDEPIKSSWYQRQLQRKGNFNSIRVSFYELDLPAGERVPLYFNRQMKQHAVLHPRLGRIEQGRIPVCYGCDGESYYKISYEIHASYFSAHCEYSL</sequence>
<dbReference type="PRINTS" id="PR00301">
    <property type="entry name" value="HEATSHOCK70"/>
</dbReference>
<dbReference type="AlphaFoldDB" id="A0AAD4GQT3"/>
<gene>
    <name evidence="3" type="ORF">FE257_011193</name>
</gene>
<evidence type="ECO:0000256" key="1">
    <source>
        <dbReference type="ARBA" id="ARBA00022741"/>
    </source>
</evidence>
<keyword evidence="4" id="KW-1185">Reference proteome</keyword>
<proteinExistence type="predicted"/>
<dbReference type="InterPro" id="IPR013126">
    <property type="entry name" value="Hsp_70_fam"/>
</dbReference>
<evidence type="ECO:0000256" key="2">
    <source>
        <dbReference type="ARBA" id="ARBA00022840"/>
    </source>
</evidence>
<dbReference type="Pfam" id="PF00012">
    <property type="entry name" value="HSP70"/>
    <property type="match status" value="1"/>
</dbReference>
<dbReference type="SUPFAM" id="SSF53067">
    <property type="entry name" value="Actin-like ATPase domain"/>
    <property type="match status" value="2"/>
</dbReference>
<dbReference type="PANTHER" id="PTHR14187">
    <property type="entry name" value="ALPHA KINASE/ELONGATION FACTOR 2 KINASE"/>
    <property type="match status" value="1"/>
</dbReference>
<organism evidence="3 4">
    <name type="scientific">Aspergillus nanangensis</name>
    <dbReference type="NCBI Taxonomy" id="2582783"/>
    <lineage>
        <taxon>Eukaryota</taxon>
        <taxon>Fungi</taxon>
        <taxon>Dikarya</taxon>
        <taxon>Ascomycota</taxon>
        <taxon>Pezizomycotina</taxon>
        <taxon>Eurotiomycetes</taxon>
        <taxon>Eurotiomycetidae</taxon>
        <taxon>Eurotiales</taxon>
        <taxon>Aspergillaceae</taxon>
        <taxon>Aspergillus</taxon>
        <taxon>Aspergillus subgen. Circumdati</taxon>
    </lineage>
</organism>
<dbReference type="CDD" id="cd10170">
    <property type="entry name" value="ASKHA_NBD_HSP70"/>
    <property type="match status" value="1"/>
</dbReference>
<name>A0AAD4GQT3_ASPNN</name>
<dbReference type="Proteomes" id="UP001194746">
    <property type="component" value="Unassembled WGS sequence"/>
</dbReference>
<dbReference type="Gene3D" id="3.30.420.40">
    <property type="match status" value="2"/>
</dbReference>
<evidence type="ECO:0008006" key="5">
    <source>
        <dbReference type="Google" id="ProtNLM"/>
    </source>
</evidence>
<comment type="caution">
    <text evidence="3">The sequence shown here is derived from an EMBL/GenBank/DDBJ whole genome shotgun (WGS) entry which is preliminary data.</text>
</comment>
<accession>A0AAD4GQT3</accession>
<protein>
    <recommendedName>
        <fullName evidence="5">Actin-like ATPase domain-containing protein</fullName>
    </recommendedName>
</protein>
<dbReference type="InterPro" id="IPR043129">
    <property type="entry name" value="ATPase_NBD"/>
</dbReference>
<dbReference type="GO" id="GO:0140662">
    <property type="term" value="F:ATP-dependent protein folding chaperone"/>
    <property type="evidence" value="ECO:0007669"/>
    <property type="project" value="InterPro"/>
</dbReference>
<evidence type="ECO:0000313" key="4">
    <source>
        <dbReference type="Proteomes" id="UP001194746"/>
    </source>
</evidence>
<dbReference type="EMBL" id="VCAU01000073">
    <property type="protein sequence ID" value="KAF9886679.1"/>
    <property type="molecule type" value="Genomic_DNA"/>
</dbReference>
<reference evidence="3" key="1">
    <citation type="journal article" date="2019" name="Beilstein J. Org. Chem.">
        <title>Nanangenines: drimane sesquiterpenoids as the dominant metabolite cohort of a novel Australian fungus, Aspergillus nanangensis.</title>
        <authorList>
            <person name="Lacey H.J."/>
            <person name="Gilchrist C.L.M."/>
            <person name="Crombie A."/>
            <person name="Kalaitzis J.A."/>
            <person name="Vuong D."/>
            <person name="Rutledge P.J."/>
            <person name="Turner P."/>
            <person name="Pitt J.I."/>
            <person name="Lacey E."/>
            <person name="Chooi Y.H."/>
            <person name="Piggott A.M."/>
        </authorList>
    </citation>
    <scope>NUCLEOTIDE SEQUENCE</scope>
    <source>
        <strain evidence="3">MST-FP2251</strain>
    </source>
</reference>